<evidence type="ECO:0000313" key="18">
    <source>
        <dbReference type="EnsemblPlants" id="OPUNC12G01520.7"/>
    </source>
</evidence>
<comment type="pathway">
    <text evidence="3 12">Amino-acid biosynthesis; L-methionine biosynthesis via de novo pathway; L-homoserine from L-aspartate: step 3/3.</text>
</comment>
<keyword evidence="8 12" id="KW-0521">NADP</keyword>
<evidence type="ECO:0000256" key="8">
    <source>
        <dbReference type="ARBA" id="ARBA00022857"/>
    </source>
</evidence>
<dbReference type="Gene3D" id="3.40.50.720">
    <property type="entry name" value="NAD(P)-binding Rossmann-like Domain"/>
    <property type="match status" value="1"/>
</dbReference>
<reference evidence="18" key="1">
    <citation type="submission" date="2015-04" db="UniProtKB">
        <authorList>
            <consortium name="EnsemblPlants"/>
        </authorList>
    </citation>
    <scope>IDENTIFICATION</scope>
</reference>
<dbReference type="InterPro" id="IPR002528">
    <property type="entry name" value="MATE_fam"/>
</dbReference>
<dbReference type="InterPro" id="IPR019811">
    <property type="entry name" value="HDH_CS"/>
</dbReference>
<keyword evidence="15" id="KW-0472">Membrane</keyword>
<dbReference type="GO" id="GO:0050661">
    <property type="term" value="F:NADP binding"/>
    <property type="evidence" value="ECO:0007669"/>
    <property type="project" value="InterPro"/>
</dbReference>
<dbReference type="FunFam" id="3.30.360.10:FF:000006">
    <property type="entry name" value="Bifunctional aspartokinase/homoserine dehydrogenase"/>
    <property type="match status" value="1"/>
</dbReference>
<feature type="transmembrane region" description="Helical" evidence="15">
    <location>
        <begin position="228"/>
        <end position="254"/>
    </location>
</feature>
<dbReference type="EnsemblPlants" id="OPUNC12G01520.7">
    <property type="protein sequence ID" value="OPUNC12G01520.7"/>
    <property type="gene ID" value="OPUNC12G01520"/>
</dbReference>
<comment type="catalytic activity">
    <reaction evidence="11">
        <text>L-homoserine + NADP(+) = L-aspartate 4-semialdehyde + NADPH + H(+)</text>
        <dbReference type="Rhea" id="RHEA:15761"/>
        <dbReference type="ChEBI" id="CHEBI:15378"/>
        <dbReference type="ChEBI" id="CHEBI:57476"/>
        <dbReference type="ChEBI" id="CHEBI:57783"/>
        <dbReference type="ChEBI" id="CHEBI:58349"/>
        <dbReference type="ChEBI" id="CHEBI:537519"/>
        <dbReference type="EC" id="1.1.1.3"/>
    </reaction>
    <physiologicalReaction direction="right-to-left" evidence="11">
        <dbReference type="Rhea" id="RHEA:15763"/>
    </physiologicalReaction>
</comment>
<dbReference type="Proteomes" id="UP000026962">
    <property type="component" value="Chromosome 12"/>
</dbReference>
<feature type="compositionally biased region" description="Acidic residues" evidence="14">
    <location>
        <begin position="29"/>
        <end position="38"/>
    </location>
</feature>
<keyword evidence="9 12" id="KW-0560">Oxidoreductase</keyword>
<evidence type="ECO:0000256" key="5">
    <source>
        <dbReference type="ARBA" id="ARBA00013213"/>
    </source>
</evidence>
<dbReference type="Pfam" id="PF03447">
    <property type="entry name" value="NAD_binding_3"/>
    <property type="match status" value="1"/>
</dbReference>
<evidence type="ECO:0000256" key="9">
    <source>
        <dbReference type="ARBA" id="ARBA00023002"/>
    </source>
</evidence>
<evidence type="ECO:0000256" key="3">
    <source>
        <dbReference type="ARBA" id="ARBA00005062"/>
    </source>
</evidence>
<feature type="transmembrane region" description="Helical" evidence="15">
    <location>
        <begin position="275"/>
        <end position="299"/>
    </location>
</feature>
<dbReference type="GO" id="GO:0009086">
    <property type="term" value="P:methionine biosynthetic process"/>
    <property type="evidence" value="ECO:0007669"/>
    <property type="project" value="UniProtKB-KW"/>
</dbReference>
<dbReference type="InterPro" id="IPR036291">
    <property type="entry name" value="NAD(P)-bd_dom_sf"/>
</dbReference>
<comment type="similarity">
    <text evidence="4">Belongs to the multi antimicrobial extrusion (MATE) (TC 2.A.66.1) family.</text>
</comment>
<evidence type="ECO:0000256" key="2">
    <source>
        <dbReference type="ARBA" id="ARBA00005056"/>
    </source>
</evidence>
<feature type="transmembrane region" description="Helical" evidence="15">
    <location>
        <begin position="137"/>
        <end position="161"/>
    </location>
</feature>
<name>A0A0E0MJ50_ORYPU</name>
<keyword evidence="15" id="KW-0812">Transmembrane</keyword>
<dbReference type="NCBIfam" id="TIGR00797">
    <property type="entry name" value="matE"/>
    <property type="match status" value="1"/>
</dbReference>
<dbReference type="GO" id="GO:0016020">
    <property type="term" value="C:membrane"/>
    <property type="evidence" value="ECO:0007669"/>
    <property type="project" value="InterPro"/>
</dbReference>
<dbReference type="EC" id="1.1.1.3" evidence="5 12"/>
<evidence type="ECO:0000256" key="12">
    <source>
        <dbReference type="RuleBase" id="RU000579"/>
    </source>
</evidence>
<reference evidence="18" key="2">
    <citation type="submission" date="2018-05" db="EMBL/GenBank/DDBJ databases">
        <title>OpunRS2 (Oryza punctata Reference Sequence Version 2).</title>
        <authorList>
            <person name="Zhang J."/>
            <person name="Kudrna D."/>
            <person name="Lee S."/>
            <person name="Talag J."/>
            <person name="Welchert J."/>
            <person name="Wing R.A."/>
        </authorList>
    </citation>
    <scope>NUCLEOTIDE SEQUENCE [LARGE SCALE GENOMIC DNA]</scope>
</reference>
<dbReference type="SUPFAM" id="SSF51735">
    <property type="entry name" value="NAD(P)-binding Rossmann-fold domains"/>
    <property type="match status" value="1"/>
</dbReference>
<feature type="domain" description="Homoserine dehydrogenase catalytic" evidence="16">
    <location>
        <begin position="583"/>
        <end position="781"/>
    </location>
</feature>
<dbReference type="SUPFAM" id="SSF55347">
    <property type="entry name" value="Glyceraldehyde-3-phosphate dehydrogenase-like, C-terminal domain"/>
    <property type="match status" value="1"/>
</dbReference>
<evidence type="ECO:0000256" key="14">
    <source>
        <dbReference type="SAM" id="MobiDB-lite"/>
    </source>
</evidence>
<feature type="transmembrane region" description="Helical" evidence="15">
    <location>
        <begin position="319"/>
        <end position="340"/>
    </location>
</feature>
<dbReference type="HOGENOM" id="CLU_355052_0_0_1"/>
<dbReference type="UniPathway" id="UPA00051">
    <property type="reaction ID" value="UER00465"/>
</dbReference>
<dbReference type="PANTHER" id="PTHR43070:SF3">
    <property type="entry name" value="HOMOSERINE DEHYDROGENASE"/>
    <property type="match status" value="1"/>
</dbReference>
<dbReference type="Gene3D" id="3.30.360.10">
    <property type="entry name" value="Dihydrodipicolinate Reductase, domain 2"/>
    <property type="match status" value="1"/>
</dbReference>
<feature type="transmembrane region" description="Helical" evidence="15">
    <location>
        <begin position="203"/>
        <end position="222"/>
    </location>
</feature>
<dbReference type="InterPro" id="IPR011147">
    <property type="entry name" value="Bifunc_Aspkin/hSer_DH"/>
</dbReference>
<comment type="cofactor">
    <cofactor evidence="1">
        <name>a metal cation</name>
        <dbReference type="ChEBI" id="CHEBI:25213"/>
    </cofactor>
</comment>
<proteinExistence type="inferred from homology"/>
<keyword evidence="19" id="KW-1185">Reference proteome</keyword>
<dbReference type="PROSITE" id="PS01042">
    <property type="entry name" value="HOMOSER_DHGENASE"/>
    <property type="match status" value="1"/>
</dbReference>
<dbReference type="GO" id="GO:1990961">
    <property type="term" value="P:xenobiotic detoxification by transmembrane export across the plasma membrane"/>
    <property type="evidence" value="ECO:0007669"/>
    <property type="project" value="InterPro"/>
</dbReference>
<feature type="domain" description="Aspartate/homoserine dehydrogenase NAD-binding" evidence="17">
    <location>
        <begin position="439"/>
        <end position="571"/>
    </location>
</feature>
<comment type="similarity">
    <text evidence="13">Belongs to the homoserine dehydrogenase family.</text>
</comment>
<comment type="pathway">
    <text evidence="2 12">Amino-acid biosynthesis; L-threonine biosynthesis; L-threonine from L-aspartate: step 3/5.</text>
</comment>
<dbReference type="CDD" id="cd13132">
    <property type="entry name" value="MATE_eukaryotic"/>
    <property type="match status" value="1"/>
</dbReference>
<feature type="transmembrane region" description="Helical" evidence="15">
    <location>
        <begin position="167"/>
        <end position="191"/>
    </location>
</feature>
<dbReference type="Gramene" id="OPUNC12G01520.7">
    <property type="protein sequence ID" value="OPUNC12G01520.7"/>
    <property type="gene ID" value="OPUNC12G01520"/>
</dbReference>
<dbReference type="Pfam" id="PF00742">
    <property type="entry name" value="Homoserine_dh"/>
    <property type="match status" value="1"/>
</dbReference>
<sequence length="791" mass="85161">MERTSEDDERLTVPLLEPKPAIDCAGGSNDEEEEEEEVGCGGSLGRRLVEENKKLWVVAGPSICARATSFGVTVISQAFIGHIGATELAAYALVSTVLMRFSNGILLGMASALETLCGQSYGAKQYHMLGIYLQRSWIVLFCCAVILLPIYLFTTPLLIFLGQDPEISAVAGTISLWYIPVMFSYVFGFTLQMYLQAQSKNMIVTYLALLNLGLHLFLSWLMVVKFHFGLAGAMGSMVIAFWISIFGQLAFVFFGGCPLTWTGFSSFAFTDLSAIIKLSLSSGVMLCVELWYNTILVLLTGYMKNAEVALDALSICLNINGWEMMISIGFLAATGVRVANELGAGSARRAKFAIFNVVITSFLIGFILFVLFLFFRGSLAYIFTKSKAIADAVDDLAPLLAFSILLNSVQPVLSGEAVSLSLSQMAAPVRSVLPVVLLGCGGVGRHLLRHIVSCRPLHANQGVAIRVVGVADSSSLLVADDLHSSGFDDALLTDLCRQLFNNPEARRKVIHAASVLGKTTGVVLVDCSATSDTVGILKDAVDCGCCVVLANKKPLTCAYEDFEKLVSNFRRIRFESTVGAGLPIIASVTRIIASGDPVSRIVGSLSGTLGYVMSELEDGKRFSEVVKTAKTLGYTEPDPRDDLSGMDVARKALILARLLGQRISMENINVESLYPNELGPDAMSTKDFLESGLAQLDKSIEERVKAASLKGNVLRYVCKIESTGCQVGLQELPKNSALGRLRGSDNVVEIYSRCYESAPLVIQGAGAGNDTTAAGVLADILDLQDLFHKTA</sequence>
<dbReference type="InterPro" id="IPR001342">
    <property type="entry name" value="HDH_cat"/>
</dbReference>
<evidence type="ECO:0000259" key="17">
    <source>
        <dbReference type="Pfam" id="PF03447"/>
    </source>
</evidence>
<dbReference type="InterPro" id="IPR005106">
    <property type="entry name" value="Asp/hSer_DH_NAD-bd"/>
</dbReference>
<evidence type="ECO:0000256" key="7">
    <source>
        <dbReference type="ARBA" id="ARBA00022697"/>
    </source>
</evidence>
<evidence type="ECO:0000256" key="10">
    <source>
        <dbReference type="ARBA" id="ARBA00023167"/>
    </source>
</evidence>
<feature type="region of interest" description="Disordered" evidence="14">
    <location>
        <begin position="1"/>
        <end position="39"/>
    </location>
</feature>
<organism evidence="18">
    <name type="scientific">Oryza punctata</name>
    <name type="common">Red rice</name>
    <dbReference type="NCBI Taxonomy" id="4537"/>
    <lineage>
        <taxon>Eukaryota</taxon>
        <taxon>Viridiplantae</taxon>
        <taxon>Streptophyta</taxon>
        <taxon>Embryophyta</taxon>
        <taxon>Tracheophyta</taxon>
        <taxon>Spermatophyta</taxon>
        <taxon>Magnoliopsida</taxon>
        <taxon>Liliopsida</taxon>
        <taxon>Poales</taxon>
        <taxon>Poaceae</taxon>
        <taxon>BOP clade</taxon>
        <taxon>Oryzoideae</taxon>
        <taxon>Oryzeae</taxon>
        <taxon>Oryzinae</taxon>
        <taxon>Oryza</taxon>
    </lineage>
</organism>
<evidence type="ECO:0000256" key="4">
    <source>
        <dbReference type="ARBA" id="ARBA00010199"/>
    </source>
</evidence>
<evidence type="ECO:0000313" key="19">
    <source>
        <dbReference type="Proteomes" id="UP000026962"/>
    </source>
</evidence>
<dbReference type="AlphaFoldDB" id="A0A0E0MJ50"/>
<dbReference type="GO" id="GO:0004412">
    <property type="term" value="F:homoserine dehydrogenase activity"/>
    <property type="evidence" value="ECO:0007669"/>
    <property type="project" value="UniProtKB-EC"/>
</dbReference>
<evidence type="ECO:0000256" key="13">
    <source>
        <dbReference type="RuleBase" id="RU004171"/>
    </source>
</evidence>
<keyword evidence="7 12" id="KW-0791">Threonine biosynthesis</keyword>
<dbReference type="GO" id="GO:0042910">
    <property type="term" value="F:xenobiotic transmembrane transporter activity"/>
    <property type="evidence" value="ECO:0007669"/>
    <property type="project" value="InterPro"/>
</dbReference>
<dbReference type="InterPro" id="IPR045069">
    <property type="entry name" value="MATE_euk"/>
</dbReference>
<keyword evidence="6 12" id="KW-0028">Amino-acid biosynthesis</keyword>
<evidence type="ECO:0000256" key="11">
    <source>
        <dbReference type="ARBA" id="ARBA00048841"/>
    </source>
</evidence>
<feature type="transmembrane region" description="Helical" evidence="15">
    <location>
        <begin position="352"/>
        <end position="375"/>
    </location>
</feature>
<accession>A0A0E0MJ50</accession>
<dbReference type="Pfam" id="PF01554">
    <property type="entry name" value="MatE"/>
    <property type="match status" value="2"/>
</dbReference>
<protein>
    <recommendedName>
        <fullName evidence="5 12">Homoserine dehydrogenase</fullName>
        <ecNumber evidence="5 12">1.1.1.3</ecNumber>
    </recommendedName>
</protein>
<evidence type="ECO:0000256" key="15">
    <source>
        <dbReference type="SAM" id="Phobius"/>
    </source>
</evidence>
<dbReference type="UniPathway" id="UPA00050">
    <property type="reaction ID" value="UER00063"/>
</dbReference>
<keyword evidence="15" id="KW-1133">Transmembrane helix</keyword>
<evidence type="ECO:0000256" key="1">
    <source>
        <dbReference type="ARBA" id="ARBA00001920"/>
    </source>
</evidence>
<dbReference type="GO" id="GO:0009088">
    <property type="term" value="P:threonine biosynthetic process"/>
    <property type="evidence" value="ECO:0007669"/>
    <property type="project" value="UniProtKB-UniPathway"/>
</dbReference>
<keyword evidence="10 12" id="KW-0486">Methionine biosynthesis</keyword>
<evidence type="ECO:0000256" key="6">
    <source>
        <dbReference type="ARBA" id="ARBA00022605"/>
    </source>
</evidence>
<evidence type="ECO:0000259" key="16">
    <source>
        <dbReference type="Pfam" id="PF00742"/>
    </source>
</evidence>
<dbReference type="FunFam" id="3.40.50.720:FF:000393">
    <property type="entry name" value="Homoserine dehydrogenase"/>
    <property type="match status" value="1"/>
</dbReference>
<dbReference type="PANTHER" id="PTHR43070">
    <property type="match status" value="1"/>
</dbReference>
<dbReference type="GO" id="GO:0015297">
    <property type="term" value="F:antiporter activity"/>
    <property type="evidence" value="ECO:0007669"/>
    <property type="project" value="InterPro"/>
</dbReference>